<dbReference type="Proteomes" id="UP000539175">
    <property type="component" value="Unassembled WGS sequence"/>
</dbReference>
<comment type="caution">
    <text evidence="1">The sequence shown here is derived from an EMBL/GenBank/DDBJ whole genome shotgun (WGS) entry which is preliminary data.</text>
</comment>
<organism evidence="1 2">
    <name type="scientific">Nitrospirillum iridis</name>
    <dbReference type="NCBI Taxonomy" id="765888"/>
    <lineage>
        <taxon>Bacteria</taxon>
        <taxon>Pseudomonadati</taxon>
        <taxon>Pseudomonadota</taxon>
        <taxon>Alphaproteobacteria</taxon>
        <taxon>Rhodospirillales</taxon>
        <taxon>Azospirillaceae</taxon>
        <taxon>Nitrospirillum</taxon>
    </lineage>
</organism>
<dbReference type="AlphaFoldDB" id="A0A7X0EDW0"/>
<evidence type="ECO:0000313" key="1">
    <source>
        <dbReference type="EMBL" id="MBB6251401.1"/>
    </source>
</evidence>
<sequence length="75" mass="7953">MSAFAIRQAVNAGAQALENAGNPADRAVAAAVVAAFLDALDPAIRIKFQRPLCQHEIDQLGPFKALAEMVRHTLA</sequence>
<dbReference type="EMBL" id="JACIIZ010000005">
    <property type="protein sequence ID" value="MBB6251401.1"/>
    <property type="molecule type" value="Genomic_DNA"/>
</dbReference>
<keyword evidence="2" id="KW-1185">Reference proteome</keyword>
<evidence type="ECO:0000313" key="2">
    <source>
        <dbReference type="Proteomes" id="UP000539175"/>
    </source>
</evidence>
<protein>
    <submittedName>
        <fullName evidence="1">Uncharacterized protein</fullName>
    </submittedName>
</protein>
<name>A0A7X0EDW0_9PROT</name>
<dbReference type="RefSeq" id="WP_184799872.1">
    <property type="nucleotide sequence ID" value="NZ_JACIIZ010000005.1"/>
</dbReference>
<proteinExistence type="predicted"/>
<gene>
    <name evidence="1" type="ORF">FHS74_001952</name>
</gene>
<accession>A0A7X0EDW0</accession>
<reference evidence="1 2" key="1">
    <citation type="submission" date="2020-08" db="EMBL/GenBank/DDBJ databases">
        <title>Genomic Encyclopedia of Type Strains, Phase IV (KMG-IV): sequencing the most valuable type-strain genomes for metagenomic binning, comparative biology and taxonomic classification.</title>
        <authorList>
            <person name="Goeker M."/>
        </authorList>
    </citation>
    <scope>NUCLEOTIDE SEQUENCE [LARGE SCALE GENOMIC DNA]</scope>
    <source>
        <strain evidence="1 2">DSM 22198</strain>
    </source>
</reference>